<proteinExistence type="predicted"/>
<evidence type="ECO:0008006" key="3">
    <source>
        <dbReference type="Google" id="ProtNLM"/>
    </source>
</evidence>
<dbReference type="EMBL" id="BMNE01000003">
    <property type="protein sequence ID" value="GGN78418.1"/>
    <property type="molecule type" value="Genomic_DNA"/>
</dbReference>
<name>A0ABQ2KDF3_9NOCA</name>
<gene>
    <name evidence="1" type="ORF">GCM10011610_25910</name>
</gene>
<protein>
    <recommendedName>
        <fullName evidence="3">Cell envelope biogenesis protein OmpA</fullName>
    </recommendedName>
</protein>
<evidence type="ECO:0000313" key="2">
    <source>
        <dbReference type="Proteomes" id="UP000658127"/>
    </source>
</evidence>
<evidence type="ECO:0000313" key="1">
    <source>
        <dbReference type="EMBL" id="GGN78418.1"/>
    </source>
</evidence>
<keyword evidence="2" id="KW-1185">Reference proteome</keyword>
<dbReference type="Proteomes" id="UP000658127">
    <property type="component" value="Unassembled WGS sequence"/>
</dbReference>
<accession>A0ABQ2KDF3</accession>
<comment type="caution">
    <text evidence="1">The sequence shown here is derived from an EMBL/GenBank/DDBJ whole genome shotgun (WGS) entry which is preliminary data.</text>
</comment>
<dbReference type="RefSeq" id="WP_189027639.1">
    <property type="nucleotide sequence ID" value="NZ_BMNE01000003.1"/>
</dbReference>
<sequence length="237" mass="26163">MPTTPHSPAPRPAAAERVPIPARLAHAPVSAGLVVPYITLAHRDRTRPVWGSIDPHRLGEVLHHKRCQVCGERLYDTLVLMIRPSDYLRGVSVEPGLHPECAWYSRRACVMLAGHVDRYNPAGNTPLNRCGDPLCRCRYWAPAEDTVPGREGKPAEAWYEAWIRLDDYDVFTVPADESGPAATGIALRGVPFLRLRKVRDPAPDSGDSQPMDLLAALIAARKLWETIDATDDSEANP</sequence>
<reference evidence="2" key="1">
    <citation type="journal article" date="2019" name="Int. J. Syst. Evol. Microbiol.">
        <title>The Global Catalogue of Microorganisms (GCM) 10K type strain sequencing project: providing services to taxonomists for standard genome sequencing and annotation.</title>
        <authorList>
            <consortium name="The Broad Institute Genomics Platform"/>
            <consortium name="The Broad Institute Genome Sequencing Center for Infectious Disease"/>
            <person name="Wu L."/>
            <person name="Ma J."/>
        </authorList>
    </citation>
    <scope>NUCLEOTIDE SEQUENCE [LARGE SCALE GENOMIC DNA]</scope>
    <source>
        <strain evidence="2">CGMCC 4.7329</strain>
    </source>
</reference>
<organism evidence="1 2">
    <name type="scientific">Nocardia rhizosphaerihabitans</name>
    <dbReference type="NCBI Taxonomy" id="1691570"/>
    <lineage>
        <taxon>Bacteria</taxon>
        <taxon>Bacillati</taxon>
        <taxon>Actinomycetota</taxon>
        <taxon>Actinomycetes</taxon>
        <taxon>Mycobacteriales</taxon>
        <taxon>Nocardiaceae</taxon>
        <taxon>Nocardia</taxon>
    </lineage>
</organism>